<sequence length="131" mass="14572">MKRALVRDCRKDTQFASEILSELVSLLPRFTLIWAFFKWRKLVSKHSTQEAKDLGSFMAGAMNGALGVLPEPGEHDNAEAIKLAKKAVAAAVKAKQEALQAKAADDAIRARMFESDSCRVPQRRKLRSSRS</sequence>
<accession>A0A0L0FDA5</accession>
<name>A0A0L0FDA5_9EUKA</name>
<reference evidence="1 2" key="1">
    <citation type="submission" date="2011-02" db="EMBL/GenBank/DDBJ databases">
        <title>The Genome Sequence of Sphaeroforma arctica JP610.</title>
        <authorList>
            <consortium name="The Broad Institute Genome Sequencing Platform"/>
            <person name="Russ C."/>
            <person name="Cuomo C."/>
            <person name="Young S.K."/>
            <person name="Zeng Q."/>
            <person name="Gargeya S."/>
            <person name="Alvarado L."/>
            <person name="Berlin A."/>
            <person name="Chapman S.B."/>
            <person name="Chen Z."/>
            <person name="Freedman E."/>
            <person name="Gellesch M."/>
            <person name="Goldberg J."/>
            <person name="Griggs A."/>
            <person name="Gujja S."/>
            <person name="Heilman E."/>
            <person name="Heiman D."/>
            <person name="Howarth C."/>
            <person name="Mehta T."/>
            <person name="Neiman D."/>
            <person name="Pearson M."/>
            <person name="Roberts A."/>
            <person name="Saif S."/>
            <person name="Shea T."/>
            <person name="Shenoy N."/>
            <person name="Sisk P."/>
            <person name="Stolte C."/>
            <person name="Sykes S."/>
            <person name="White J."/>
            <person name="Yandava C."/>
            <person name="Burger G."/>
            <person name="Gray M.W."/>
            <person name="Holland P.W.H."/>
            <person name="King N."/>
            <person name="Lang F.B.F."/>
            <person name="Roger A.J."/>
            <person name="Ruiz-Trillo I."/>
            <person name="Haas B."/>
            <person name="Nusbaum C."/>
            <person name="Birren B."/>
        </authorList>
    </citation>
    <scope>NUCLEOTIDE SEQUENCE [LARGE SCALE GENOMIC DNA]</scope>
    <source>
        <strain evidence="1 2">JP610</strain>
    </source>
</reference>
<organism evidence="1 2">
    <name type="scientific">Sphaeroforma arctica JP610</name>
    <dbReference type="NCBI Taxonomy" id="667725"/>
    <lineage>
        <taxon>Eukaryota</taxon>
        <taxon>Ichthyosporea</taxon>
        <taxon>Ichthyophonida</taxon>
        <taxon>Sphaeroforma</taxon>
    </lineage>
</organism>
<dbReference type="AlphaFoldDB" id="A0A0L0FDA5"/>
<dbReference type="RefSeq" id="XP_014148651.1">
    <property type="nucleotide sequence ID" value="XM_014293176.1"/>
</dbReference>
<evidence type="ECO:0000313" key="1">
    <source>
        <dbReference type="EMBL" id="KNC74749.1"/>
    </source>
</evidence>
<keyword evidence="2" id="KW-1185">Reference proteome</keyword>
<protein>
    <submittedName>
        <fullName evidence="1">Uncharacterized protein</fullName>
    </submittedName>
</protein>
<dbReference type="EMBL" id="KQ244119">
    <property type="protein sequence ID" value="KNC74749.1"/>
    <property type="molecule type" value="Genomic_DNA"/>
</dbReference>
<proteinExistence type="predicted"/>
<evidence type="ECO:0000313" key="2">
    <source>
        <dbReference type="Proteomes" id="UP000054560"/>
    </source>
</evidence>
<gene>
    <name evidence="1" type="ORF">SARC_12710</name>
</gene>
<dbReference type="GeneID" id="25913214"/>
<dbReference type="Proteomes" id="UP000054560">
    <property type="component" value="Unassembled WGS sequence"/>
</dbReference>